<comment type="caution">
    <text evidence="1">The sequence shown here is derived from an EMBL/GenBank/DDBJ whole genome shotgun (WGS) entry which is preliminary data.</text>
</comment>
<name>A0ABS9K8X7_9BACT</name>
<dbReference type="Proteomes" id="UP001165366">
    <property type="component" value="Unassembled WGS sequence"/>
</dbReference>
<dbReference type="EMBL" id="JAKLWS010000001">
    <property type="protein sequence ID" value="MCG2587301.1"/>
    <property type="molecule type" value="Genomic_DNA"/>
</dbReference>
<reference evidence="1" key="1">
    <citation type="submission" date="2022-01" db="EMBL/GenBank/DDBJ databases">
        <authorList>
            <person name="Wang Y."/>
        </authorList>
    </citation>
    <scope>NUCLEOTIDE SEQUENCE</scope>
    <source>
        <strain evidence="1">WB101</strain>
    </source>
</reference>
<organism evidence="1 2">
    <name type="scientific">Rhodohalobacter sulfatireducens</name>
    <dbReference type="NCBI Taxonomy" id="2911366"/>
    <lineage>
        <taxon>Bacteria</taxon>
        <taxon>Pseudomonadati</taxon>
        <taxon>Balneolota</taxon>
        <taxon>Balneolia</taxon>
        <taxon>Balneolales</taxon>
        <taxon>Balneolaceae</taxon>
        <taxon>Rhodohalobacter</taxon>
    </lineage>
</organism>
<reference evidence="1" key="2">
    <citation type="submission" date="2024-05" db="EMBL/GenBank/DDBJ databases">
        <title>Rhodohalobacter halophilus gen. nov., sp. nov., a moderately halophilic member of the family Balneolaceae.</title>
        <authorList>
            <person name="Xia J."/>
        </authorList>
    </citation>
    <scope>NUCLEOTIDE SEQUENCE</scope>
    <source>
        <strain evidence="1">WB101</strain>
    </source>
</reference>
<dbReference type="RefSeq" id="WP_237852142.1">
    <property type="nucleotide sequence ID" value="NZ_JAKLWS010000001.1"/>
</dbReference>
<evidence type="ECO:0000313" key="2">
    <source>
        <dbReference type="Proteomes" id="UP001165366"/>
    </source>
</evidence>
<evidence type="ECO:0000313" key="1">
    <source>
        <dbReference type="EMBL" id="MCG2587301.1"/>
    </source>
</evidence>
<accession>A0ABS9K8X7</accession>
<keyword evidence="2" id="KW-1185">Reference proteome</keyword>
<gene>
    <name evidence="1" type="ORF">L6773_01900</name>
</gene>
<protein>
    <submittedName>
        <fullName evidence="1">Uncharacterized protein</fullName>
    </submittedName>
</protein>
<sequence>MDHNEITNGNQLIKDFMGGTIKVDQDDVKDIPLAFLKGSDLKFHLSWKWLMPVVVKIEEEEGHSVRIEGQRCSVTGEDDTYDSEADSKMEAIWKSVVAYLEAEK</sequence>
<proteinExistence type="predicted"/>